<keyword evidence="2" id="KW-1185">Reference proteome</keyword>
<dbReference type="Proteomes" id="UP000467637">
    <property type="component" value="Unassembled WGS sequence"/>
</dbReference>
<accession>A0ABW9U9J5</accession>
<organism evidence="1 2">
    <name type="scientific">Paenibacillus anseongense</name>
    <dbReference type="NCBI Taxonomy" id="2682845"/>
    <lineage>
        <taxon>Bacteria</taxon>
        <taxon>Bacillati</taxon>
        <taxon>Bacillota</taxon>
        <taxon>Bacilli</taxon>
        <taxon>Bacillales</taxon>
        <taxon>Paenibacillaceae</taxon>
        <taxon>Paenibacillus</taxon>
    </lineage>
</organism>
<proteinExistence type="predicted"/>
<gene>
    <name evidence="1" type="ORF">GON05_10415</name>
</gene>
<protein>
    <submittedName>
        <fullName evidence="1">Uncharacterized protein</fullName>
    </submittedName>
</protein>
<dbReference type="EMBL" id="WSEM01000008">
    <property type="protein sequence ID" value="MVQ35065.1"/>
    <property type="molecule type" value="Genomic_DNA"/>
</dbReference>
<reference evidence="1 2" key="1">
    <citation type="submission" date="2019-12" db="EMBL/GenBank/DDBJ databases">
        <authorList>
            <person name="Huq M.A."/>
        </authorList>
    </citation>
    <scope>NUCLEOTIDE SEQUENCE [LARGE SCALE GENOMIC DNA]</scope>
    <source>
        <strain evidence="1 2">MAH-34</strain>
    </source>
</reference>
<evidence type="ECO:0000313" key="1">
    <source>
        <dbReference type="EMBL" id="MVQ35065.1"/>
    </source>
</evidence>
<name>A0ABW9U9J5_9BACL</name>
<evidence type="ECO:0000313" key="2">
    <source>
        <dbReference type="Proteomes" id="UP000467637"/>
    </source>
</evidence>
<comment type="caution">
    <text evidence="1">The sequence shown here is derived from an EMBL/GenBank/DDBJ whole genome shotgun (WGS) entry which is preliminary data.</text>
</comment>
<sequence length="58" mass="6208">MNRQVACDAVISFSLSGLETIVVSSPLFVKKEFRSAVGSSKRQSHPILTLSKGTKLTG</sequence>